<protein>
    <recommendedName>
        <fullName evidence="8">Eukaryotic translation initiation factor 2D</fullName>
    </recommendedName>
</protein>
<keyword evidence="7" id="KW-1185">Reference proteome</keyword>
<name>A0A8H5LZK1_9AGAR</name>
<accession>A0A8H5LZK1</accession>
<dbReference type="InterPro" id="IPR003121">
    <property type="entry name" value="SWIB_MDM2_domain"/>
</dbReference>
<evidence type="ECO:0000313" key="6">
    <source>
        <dbReference type="EMBL" id="KAF5375338.1"/>
    </source>
</evidence>
<dbReference type="SUPFAM" id="SSF88697">
    <property type="entry name" value="PUA domain-like"/>
    <property type="match status" value="1"/>
</dbReference>
<comment type="caution">
    <text evidence="6">The sequence shown here is derived from an EMBL/GenBank/DDBJ whole genome shotgun (WGS) entry which is preliminary data.</text>
</comment>
<dbReference type="InterPro" id="IPR041366">
    <property type="entry name" value="Pre-PUA"/>
</dbReference>
<keyword evidence="2" id="KW-0963">Cytoplasm</keyword>
<dbReference type="OrthoDB" id="199771at2759"/>
<gene>
    <name evidence="6" type="ORF">D9615_007983</name>
</gene>
<evidence type="ECO:0000256" key="3">
    <source>
        <dbReference type="SAM" id="MobiDB-lite"/>
    </source>
</evidence>
<dbReference type="InterPro" id="IPR058886">
    <property type="entry name" value="SWIB_eIF2D"/>
</dbReference>
<comment type="similarity">
    <text evidence="1">Belongs to the eIF2D family.</text>
</comment>
<evidence type="ECO:0000256" key="1">
    <source>
        <dbReference type="ARBA" id="ARBA00010359"/>
    </source>
</evidence>
<proteinExistence type="inferred from homology"/>
<feature type="domain" description="SUI1" evidence="4">
    <location>
        <begin position="525"/>
        <end position="598"/>
    </location>
</feature>
<dbReference type="CDD" id="cd21156">
    <property type="entry name" value="PUA_eIF2d-like"/>
    <property type="match status" value="1"/>
</dbReference>
<evidence type="ECO:0000313" key="7">
    <source>
        <dbReference type="Proteomes" id="UP000565441"/>
    </source>
</evidence>
<dbReference type="CDD" id="cd11610">
    <property type="entry name" value="eIF2D_N"/>
    <property type="match status" value="1"/>
</dbReference>
<dbReference type="Pfam" id="PF01253">
    <property type="entry name" value="SUI1"/>
    <property type="match status" value="1"/>
</dbReference>
<evidence type="ECO:0000256" key="2">
    <source>
        <dbReference type="ARBA" id="ARBA00022490"/>
    </source>
</evidence>
<dbReference type="PANTHER" id="PTHR12217:SF4">
    <property type="entry name" value="EUKARYOTIC TRANSLATION INITIATION FACTOR 2D"/>
    <property type="match status" value="1"/>
</dbReference>
<dbReference type="Pfam" id="PF26291">
    <property type="entry name" value="SWIB_eIF2D"/>
    <property type="match status" value="1"/>
</dbReference>
<dbReference type="EMBL" id="JAACJP010000034">
    <property type="protein sequence ID" value="KAF5375338.1"/>
    <property type="molecule type" value="Genomic_DNA"/>
</dbReference>
<organism evidence="6 7">
    <name type="scientific">Tricholomella constricta</name>
    <dbReference type="NCBI Taxonomy" id="117010"/>
    <lineage>
        <taxon>Eukaryota</taxon>
        <taxon>Fungi</taxon>
        <taxon>Dikarya</taxon>
        <taxon>Basidiomycota</taxon>
        <taxon>Agaricomycotina</taxon>
        <taxon>Agaricomycetes</taxon>
        <taxon>Agaricomycetidae</taxon>
        <taxon>Agaricales</taxon>
        <taxon>Tricholomatineae</taxon>
        <taxon>Lyophyllaceae</taxon>
        <taxon>Tricholomella</taxon>
    </lineage>
</organism>
<dbReference type="AlphaFoldDB" id="A0A8H5LZK1"/>
<dbReference type="InterPro" id="IPR048248">
    <property type="entry name" value="PUA_eIF2d-like"/>
</dbReference>
<dbReference type="Pfam" id="PF25304">
    <property type="entry name" value="WHD_eIF2D"/>
    <property type="match status" value="1"/>
</dbReference>
<dbReference type="Gene3D" id="3.10.400.20">
    <property type="match status" value="1"/>
</dbReference>
<dbReference type="Pfam" id="PF26292">
    <property type="entry name" value="PUA_elF2D"/>
    <property type="match status" value="1"/>
</dbReference>
<dbReference type="InterPro" id="IPR039757">
    <property type="entry name" value="EIF2D"/>
</dbReference>
<feature type="domain" description="DM2" evidence="5">
    <location>
        <begin position="407"/>
        <end position="496"/>
    </location>
</feature>
<dbReference type="InterPro" id="IPR057429">
    <property type="entry name" value="WH_eIF2D"/>
</dbReference>
<dbReference type="Pfam" id="PF17832">
    <property type="entry name" value="Pre-PUA"/>
    <property type="match status" value="1"/>
</dbReference>
<dbReference type="PROSITE" id="PS50890">
    <property type="entry name" value="PUA"/>
    <property type="match status" value="1"/>
</dbReference>
<dbReference type="InterPro" id="IPR001950">
    <property type="entry name" value="SUI1"/>
</dbReference>
<dbReference type="InterPro" id="IPR039759">
    <property type="entry name" value="eIF2D_SUI1"/>
</dbReference>
<dbReference type="SUPFAM" id="SSF47592">
    <property type="entry name" value="SWIB/MDM2 domain"/>
    <property type="match status" value="1"/>
</dbReference>
<dbReference type="InterPro" id="IPR036877">
    <property type="entry name" value="SUI1_dom_sf"/>
</dbReference>
<dbReference type="InterPro" id="IPR048247">
    <property type="entry name" value="eIF2D_N"/>
</dbReference>
<dbReference type="Proteomes" id="UP000565441">
    <property type="component" value="Unassembled WGS sequence"/>
</dbReference>
<dbReference type="InterPro" id="IPR036885">
    <property type="entry name" value="SWIB_MDM2_dom_sf"/>
</dbReference>
<dbReference type="SUPFAM" id="SSF55159">
    <property type="entry name" value="eIF1-like"/>
    <property type="match status" value="1"/>
</dbReference>
<sequence>MFKKPLSGIKTSAPLRSSDKRKLKQRVVAAFGISSEDGDLLVPDGIQSVKFSTHLEEPGVAYLAPDGDPLWFTLGIGSNDLIPTVYTLWKRRNLLPVLSTPAAVVPILVGGADLMIPGVVHHDPSLKEKQLVSILQYNYSLENPTLSPPLAVGRMALPSDQLTRDGQGKGKAVLVLHTWKDHLWDLGSKGDAPEPVPFASGLTEQSPQSAEELPSEARSKELHQSNTEALADLAIQSSESVLPSAGPYYTPQEITSLLHTSLLQAISSTIPASAFPIPATLFYTNHLLPSRPAFPALLVPHSGHTPPDASPCPSSAEITIKSSTHKSLTAFLKGEEKASLLTLKSPQKHSQQTDLLVTSVNAKHPFIAGHHHYATLKDVEATAAKKAMRDEKAREEQAGGGEIKVTELWKPHQATVGLFERMGGNPADLYPLADVKTLLNSYISTNSLINPREQAYINLDEALINCVSSKAKGKTKGKDTVKEPGLVEFMKRDELTKAIVERMQSYYEVSDGKDVVRKKGEIKPIQVVMKVRQGRKVSTLISGFEPFLVVKAEDMAEELRKTCAGATSVSPIAGKPGLEVLVQGKQAAAVVEYLTSKGVPKKWIEVLDVSGKK</sequence>
<reference evidence="6 7" key="1">
    <citation type="journal article" date="2020" name="ISME J.">
        <title>Uncovering the hidden diversity of litter-decomposition mechanisms in mushroom-forming fungi.</title>
        <authorList>
            <person name="Floudas D."/>
            <person name="Bentzer J."/>
            <person name="Ahren D."/>
            <person name="Johansson T."/>
            <person name="Persson P."/>
            <person name="Tunlid A."/>
        </authorList>
    </citation>
    <scope>NUCLEOTIDE SEQUENCE [LARGE SCALE GENOMIC DNA]</scope>
    <source>
        <strain evidence="6 7">CBS 661.87</strain>
    </source>
</reference>
<feature type="region of interest" description="Disordered" evidence="3">
    <location>
        <begin position="194"/>
        <end position="225"/>
    </location>
</feature>
<dbReference type="CDD" id="cd11608">
    <property type="entry name" value="eIF2D_C"/>
    <property type="match status" value="1"/>
</dbReference>
<evidence type="ECO:0000259" key="4">
    <source>
        <dbReference type="PROSITE" id="PS50296"/>
    </source>
</evidence>
<evidence type="ECO:0008006" key="8">
    <source>
        <dbReference type="Google" id="ProtNLM"/>
    </source>
</evidence>
<dbReference type="PANTHER" id="PTHR12217">
    <property type="entry name" value="EUKARYOTIC TRANSLATION INITIATION FACTOR 2D"/>
    <property type="match status" value="1"/>
</dbReference>
<evidence type="ECO:0000259" key="5">
    <source>
        <dbReference type="PROSITE" id="PS51925"/>
    </source>
</evidence>
<dbReference type="PROSITE" id="PS51925">
    <property type="entry name" value="SWIB_MDM2"/>
    <property type="match status" value="1"/>
</dbReference>
<dbReference type="InterPro" id="IPR015947">
    <property type="entry name" value="PUA-like_sf"/>
</dbReference>
<dbReference type="GO" id="GO:0003743">
    <property type="term" value="F:translation initiation factor activity"/>
    <property type="evidence" value="ECO:0007669"/>
    <property type="project" value="InterPro"/>
</dbReference>
<dbReference type="GO" id="GO:0001731">
    <property type="term" value="P:formation of translation preinitiation complex"/>
    <property type="evidence" value="ECO:0007669"/>
    <property type="project" value="InterPro"/>
</dbReference>
<dbReference type="PROSITE" id="PS50296">
    <property type="entry name" value="SUI1"/>
    <property type="match status" value="1"/>
</dbReference>
<dbReference type="Gene3D" id="3.30.780.10">
    <property type="entry name" value="SUI1-like domain"/>
    <property type="match status" value="1"/>
</dbReference>